<keyword evidence="3" id="KW-1185">Reference proteome</keyword>
<evidence type="ECO:0000313" key="3">
    <source>
        <dbReference type="Proteomes" id="UP000799436"/>
    </source>
</evidence>
<protein>
    <submittedName>
        <fullName evidence="2">Uncharacterized protein</fullName>
    </submittedName>
</protein>
<proteinExistence type="predicted"/>
<reference evidence="2" key="1">
    <citation type="journal article" date="2020" name="Stud. Mycol.">
        <title>101 Dothideomycetes genomes: a test case for predicting lifestyles and emergence of pathogens.</title>
        <authorList>
            <person name="Haridas S."/>
            <person name="Albert R."/>
            <person name="Binder M."/>
            <person name="Bloem J."/>
            <person name="Labutti K."/>
            <person name="Salamov A."/>
            <person name="Andreopoulos B."/>
            <person name="Baker S."/>
            <person name="Barry K."/>
            <person name="Bills G."/>
            <person name="Bluhm B."/>
            <person name="Cannon C."/>
            <person name="Castanera R."/>
            <person name="Culley D."/>
            <person name="Daum C."/>
            <person name="Ezra D."/>
            <person name="Gonzalez J."/>
            <person name="Henrissat B."/>
            <person name="Kuo A."/>
            <person name="Liang C."/>
            <person name="Lipzen A."/>
            <person name="Lutzoni F."/>
            <person name="Magnuson J."/>
            <person name="Mondo S."/>
            <person name="Nolan M."/>
            <person name="Ohm R."/>
            <person name="Pangilinan J."/>
            <person name="Park H.-J."/>
            <person name="Ramirez L."/>
            <person name="Alfaro M."/>
            <person name="Sun H."/>
            <person name="Tritt A."/>
            <person name="Yoshinaga Y."/>
            <person name="Zwiers L.-H."/>
            <person name="Turgeon B."/>
            <person name="Goodwin S."/>
            <person name="Spatafora J."/>
            <person name="Crous P."/>
            <person name="Grigoriev I."/>
        </authorList>
    </citation>
    <scope>NUCLEOTIDE SEQUENCE</scope>
    <source>
        <strain evidence="2">CBS 116005</strain>
    </source>
</reference>
<evidence type="ECO:0000313" key="2">
    <source>
        <dbReference type="EMBL" id="KAF2767440.1"/>
    </source>
</evidence>
<dbReference type="Proteomes" id="UP000799436">
    <property type="component" value="Unassembled WGS sequence"/>
</dbReference>
<accession>A0A6G1L419</accession>
<evidence type="ECO:0000256" key="1">
    <source>
        <dbReference type="SAM" id="MobiDB-lite"/>
    </source>
</evidence>
<feature type="region of interest" description="Disordered" evidence="1">
    <location>
        <begin position="509"/>
        <end position="533"/>
    </location>
</feature>
<feature type="compositionally biased region" description="Basic and acidic residues" evidence="1">
    <location>
        <begin position="696"/>
        <end position="706"/>
    </location>
</feature>
<dbReference type="AlphaFoldDB" id="A0A6G1L419"/>
<feature type="compositionally biased region" description="Basic and acidic residues" evidence="1">
    <location>
        <begin position="169"/>
        <end position="178"/>
    </location>
</feature>
<name>A0A6G1L419_9PEZI</name>
<feature type="compositionally biased region" description="Basic residues" evidence="1">
    <location>
        <begin position="265"/>
        <end position="280"/>
    </location>
</feature>
<feature type="compositionally biased region" description="Polar residues" evidence="1">
    <location>
        <begin position="251"/>
        <end position="262"/>
    </location>
</feature>
<sequence>MVFSIKVMPPGALVPTVPSTPVDEGHEHVRPDFHFAVEASDDSTFADIRHRALQCIEDDQADYLQKHPAASFGELQLEKGTTLRSKQKIATLFPNYTSADEIILLLYHRHEPSPHAKKRKAPEQPLPTPDTSKRSKGKQRASDPDAAPSSSNAIQRIMSSRRSTAAGPHDPKQAPHWSLEEDRAFLPYILEGKSVRDALELAGLDETRSKAAGRNRRKFYVDKHVTMDNLEEVRIQSARGRKFATAEDIPDSTQFPQKSAESATAKKKNPAKPKKSKSRGSKSMPPPPRRALSEACSHSRMTALPTGTHVYSTQSTDDALLDLLDHISDDEPTVVHNSTAARESDDFPQAVALVTHDSKDGVGAEADADRVDETQPEDAANDAAHHNGDEDNDDVIRFEDESGSVDEEIPRSDLELRGERVVEVWPSDDELYGSEFDGTDDEDHYVRVSEPTYQRMVEVGEANRLAFGNRHDAQHDATVEQQLNSMLLQPDADDNRDLRLPDLPLPMVGPEGSAENQPQQITRPPRQHASHLTDEALEAQARKKCVHHDKDGSWYLDFLVYQRELQYARDDGDEDRARTLTSDFDHLDVQYRLKLRKRGPELFDDHDDWAPTPLVMRPGDDVPELCYSQSELKRQKEAFDRREEELRRMKRAAERFDEIKAQDEARRRAMAGSGSVGGEGESEDEAYYTVPTSAQKPREERPDHKSQASLPQPRLLKAKLSKVERKTLNRAAKRAVKLASARVRKTQD</sequence>
<feature type="compositionally biased region" description="Basic and acidic residues" evidence="1">
    <location>
        <begin position="383"/>
        <end position="395"/>
    </location>
</feature>
<organism evidence="2 3">
    <name type="scientific">Teratosphaeria nubilosa</name>
    <dbReference type="NCBI Taxonomy" id="161662"/>
    <lineage>
        <taxon>Eukaryota</taxon>
        <taxon>Fungi</taxon>
        <taxon>Dikarya</taxon>
        <taxon>Ascomycota</taxon>
        <taxon>Pezizomycotina</taxon>
        <taxon>Dothideomycetes</taxon>
        <taxon>Dothideomycetidae</taxon>
        <taxon>Mycosphaerellales</taxon>
        <taxon>Teratosphaeriaceae</taxon>
        <taxon>Teratosphaeria</taxon>
    </lineage>
</organism>
<feature type="region of interest" description="Disordered" evidence="1">
    <location>
        <begin position="113"/>
        <end position="178"/>
    </location>
</feature>
<feature type="region of interest" description="Disordered" evidence="1">
    <location>
        <begin position="660"/>
        <end position="748"/>
    </location>
</feature>
<feature type="compositionally biased region" description="Low complexity" evidence="1">
    <location>
        <begin position="144"/>
        <end position="153"/>
    </location>
</feature>
<feature type="compositionally biased region" description="Basic and acidic residues" evidence="1">
    <location>
        <begin position="356"/>
        <end position="373"/>
    </location>
</feature>
<feature type="region of interest" description="Disordered" evidence="1">
    <location>
        <begin position="355"/>
        <end position="395"/>
    </location>
</feature>
<gene>
    <name evidence="2" type="ORF">EJ03DRAFT_353062</name>
</gene>
<feature type="region of interest" description="Disordered" evidence="1">
    <location>
        <begin position="244"/>
        <end position="301"/>
    </location>
</feature>
<dbReference type="OrthoDB" id="10395878at2759"/>
<dbReference type="EMBL" id="ML995856">
    <property type="protein sequence ID" value="KAF2767440.1"/>
    <property type="molecule type" value="Genomic_DNA"/>
</dbReference>